<sequence>MGSQVRPARHQPAAAAQYRPQQPMSMGPPVSSRRARKPEPITVAHHQTYRPVIVQKAPHYIPEAQSAQFYDASVPRNYPRRDSNGVSEFGSEDGDSPSFRNYKVSPREVSPLTQQNYSGYQSWPAGR</sequence>
<dbReference type="InParanoid" id="W3XNC8"/>
<feature type="region of interest" description="Disordered" evidence="1">
    <location>
        <begin position="69"/>
        <end position="127"/>
    </location>
</feature>
<dbReference type="AlphaFoldDB" id="W3XNC8"/>
<protein>
    <submittedName>
        <fullName evidence="2">Uncharacterized protein</fullName>
    </submittedName>
</protein>
<dbReference type="GeneID" id="19266404"/>
<feature type="compositionally biased region" description="Polar residues" evidence="1">
    <location>
        <begin position="111"/>
        <end position="121"/>
    </location>
</feature>
<dbReference type="OrthoDB" id="4778270at2759"/>
<dbReference type="Proteomes" id="UP000030651">
    <property type="component" value="Unassembled WGS sequence"/>
</dbReference>
<gene>
    <name evidence="2" type="ORF">PFICI_01391</name>
</gene>
<accession>W3XNC8</accession>
<evidence type="ECO:0000313" key="3">
    <source>
        <dbReference type="Proteomes" id="UP000030651"/>
    </source>
</evidence>
<dbReference type="HOGENOM" id="CLU_1971301_0_0_1"/>
<name>W3XNC8_PESFW</name>
<dbReference type="KEGG" id="pfy:PFICI_01391"/>
<dbReference type="RefSeq" id="XP_007828163.1">
    <property type="nucleotide sequence ID" value="XM_007829972.1"/>
</dbReference>
<reference evidence="3" key="1">
    <citation type="journal article" date="2015" name="BMC Genomics">
        <title>Genomic and transcriptomic analysis of the endophytic fungus Pestalotiopsis fici reveals its lifestyle and high potential for synthesis of natural products.</title>
        <authorList>
            <person name="Wang X."/>
            <person name="Zhang X."/>
            <person name="Liu L."/>
            <person name="Xiang M."/>
            <person name="Wang W."/>
            <person name="Sun X."/>
            <person name="Che Y."/>
            <person name="Guo L."/>
            <person name="Liu G."/>
            <person name="Guo L."/>
            <person name="Wang C."/>
            <person name="Yin W.B."/>
            <person name="Stadler M."/>
            <person name="Zhang X."/>
            <person name="Liu X."/>
        </authorList>
    </citation>
    <scope>NUCLEOTIDE SEQUENCE [LARGE SCALE GENOMIC DNA]</scope>
    <source>
        <strain evidence="3">W106-1 / CGMCC3.15140</strain>
    </source>
</reference>
<dbReference type="EMBL" id="KI912109">
    <property type="protein sequence ID" value="ETS87563.1"/>
    <property type="molecule type" value="Genomic_DNA"/>
</dbReference>
<organism evidence="2 3">
    <name type="scientific">Pestalotiopsis fici (strain W106-1 / CGMCC3.15140)</name>
    <dbReference type="NCBI Taxonomy" id="1229662"/>
    <lineage>
        <taxon>Eukaryota</taxon>
        <taxon>Fungi</taxon>
        <taxon>Dikarya</taxon>
        <taxon>Ascomycota</taxon>
        <taxon>Pezizomycotina</taxon>
        <taxon>Sordariomycetes</taxon>
        <taxon>Xylariomycetidae</taxon>
        <taxon>Amphisphaeriales</taxon>
        <taxon>Sporocadaceae</taxon>
        <taxon>Pestalotiopsis</taxon>
    </lineage>
</organism>
<evidence type="ECO:0000313" key="2">
    <source>
        <dbReference type="EMBL" id="ETS87563.1"/>
    </source>
</evidence>
<proteinExistence type="predicted"/>
<keyword evidence="3" id="KW-1185">Reference proteome</keyword>
<evidence type="ECO:0000256" key="1">
    <source>
        <dbReference type="SAM" id="MobiDB-lite"/>
    </source>
</evidence>
<feature type="region of interest" description="Disordered" evidence="1">
    <location>
        <begin position="1"/>
        <end position="47"/>
    </location>
</feature>
<feature type="compositionally biased region" description="Low complexity" evidence="1">
    <location>
        <begin position="1"/>
        <end position="23"/>
    </location>
</feature>